<dbReference type="AlphaFoldDB" id="A0A2B4SDN0"/>
<dbReference type="PROSITE" id="PS51362">
    <property type="entry name" value="TGF_BETA_2"/>
    <property type="match status" value="1"/>
</dbReference>
<feature type="domain" description="TGF-beta family profile" evidence="9">
    <location>
        <begin position="216"/>
        <end position="331"/>
    </location>
</feature>
<dbReference type="SUPFAM" id="SSF57501">
    <property type="entry name" value="Cystine-knot cytokines"/>
    <property type="match status" value="1"/>
</dbReference>
<dbReference type="InterPro" id="IPR001839">
    <property type="entry name" value="TGF-b_C"/>
</dbReference>
<accession>A0A2B4SDN0</accession>
<dbReference type="Gene3D" id="2.60.120.970">
    <property type="match status" value="1"/>
</dbReference>
<dbReference type="InterPro" id="IPR017948">
    <property type="entry name" value="TGFb_CS"/>
</dbReference>
<dbReference type="Pfam" id="PF00688">
    <property type="entry name" value="TGFb_propeptide"/>
    <property type="match status" value="1"/>
</dbReference>
<protein>
    <submittedName>
        <fullName evidence="10">Protein decapentaplegic</fullName>
    </submittedName>
</protein>
<keyword evidence="4" id="KW-0732">Signal</keyword>
<keyword evidence="6" id="KW-1015">Disulfide bond</keyword>
<proteinExistence type="inferred from homology"/>
<dbReference type="Gene3D" id="2.10.90.10">
    <property type="entry name" value="Cystine-knot cytokines"/>
    <property type="match status" value="1"/>
</dbReference>
<dbReference type="EMBL" id="LSMT01000123">
    <property type="protein sequence ID" value="PFX26545.1"/>
    <property type="molecule type" value="Genomic_DNA"/>
</dbReference>
<keyword evidence="3" id="KW-0964">Secreted</keyword>
<comment type="caution">
    <text evidence="10">The sequence shown here is derived from an EMBL/GenBank/DDBJ whole genome shotgun (WGS) entry which is preliminary data.</text>
</comment>
<evidence type="ECO:0000256" key="4">
    <source>
        <dbReference type="ARBA" id="ARBA00022729"/>
    </source>
</evidence>
<dbReference type="GO" id="GO:0005615">
    <property type="term" value="C:extracellular space"/>
    <property type="evidence" value="ECO:0007669"/>
    <property type="project" value="TreeGrafter"/>
</dbReference>
<dbReference type="PRINTS" id="PR00669">
    <property type="entry name" value="INHIBINA"/>
</dbReference>
<evidence type="ECO:0000313" key="11">
    <source>
        <dbReference type="Proteomes" id="UP000225706"/>
    </source>
</evidence>
<keyword evidence="11" id="KW-1185">Reference proteome</keyword>
<dbReference type="InterPro" id="IPR015615">
    <property type="entry name" value="TGF-beta-rel"/>
</dbReference>
<comment type="subcellular location">
    <subcellularLocation>
        <location evidence="1">Secreted</location>
    </subcellularLocation>
</comment>
<dbReference type="GO" id="GO:0008083">
    <property type="term" value="F:growth factor activity"/>
    <property type="evidence" value="ECO:0007669"/>
    <property type="project" value="UniProtKB-KW"/>
</dbReference>
<dbReference type="InterPro" id="IPR029034">
    <property type="entry name" value="Cystine-knot_cytokine"/>
</dbReference>
<dbReference type="PROSITE" id="PS00250">
    <property type="entry name" value="TGF_BETA_1"/>
    <property type="match status" value="1"/>
</dbReference>
<evidence type="ECO:0000256" key="7">
    <source>
        <dbReference type="ARBA" id="ARBA00023180"/>
    </source>
</evidence>
<sequence length="331" mass="37220">MLFATFASCFQSNASDTGETYRSLLGTQSQDRPPRTNSVTKSAEKSADYMLRLLQMFGPIKGNTLLGFTDIDGTSDRHLKFNISVRTKVLTFAELQLYKLPHDQSNQNFIPTASVFIFDIYSGQRLSSQTISMETVGWMNFTLPLDVINQWNEKPERNAGIKVNVSDTTMSPLIRFATNEINSSLEMLLLIHTTDLSKSFPKLGTNFTSIANPLRRMRRSLHPNHRGPCGRHELSVQFKDLGWDKWIIAPRMYSAYYCAGTCKNADVNIETTNHARIQLFLSEHDSNPPASPCCVPGELGSIDLLFYGEPGQSTYILKKMDEFVVMSCACL</sequence>
<gene>
    <name evidence="10" type="primary">dpp</name>
    <name evidence="10" type="ORF">AWC38_SpisGene8792</name>
</gene>
<dbReference type="GO" id="GO:0005125">
    <property type="term" value="F:cytokine activity"/>
    <property type="evidence" value="ECO:0007669"/>
    <property type="project" value="TreeGrafter"/>
</dbReference>
<comment type="similarity">
    <text evidence="2 8">Belongs to the TGF-beta family.</text>
</comment>
<dbReference type="InterPro" id="IPR001111">
    <property type="entry name" value="TGF-b_propeptide"/>
</dbReference>
<keyword evidence="7" id="KW-0325">Glycoprotein</keyword>
<evidence type="ECO:0000313" key="10">
    <source>
        <dbReference type="EMBL" id="PFX26545.1"/>
    </source>
</evidence>
<dbReference type="SMART" id="SM00204">
    <property type="entry name" value="TGFB"/>
    <property type="match status" value="1"/>
</dbReference>
<dbReference type="PANTHER" id="PTHR11848">
    <property type="entry name" value="TGF-BETA FAMILY"/>
    <property type="match status" value="1"/>
</dbReference>
<evidence type="ECO:0000256" key="6">
    <source>
        <dbReference type="ARBA" id="ARBA00023157"/>
    </source>
</evidence>
<dbReference type="OrthoDB" id="5969879at2759"/>
<dbReference type="Pfam" id="PF00019">
    <property type="entry name" value="TGF_beta"/>
    <property type="match status" value="1"/>
</dbReference>
<dbReference type="FunFam" id="2.10.90.10:FF:000001">
    <property type="entry name" value="Bone morphogenetic protein 4"/>
    <property type="match status" value="1"/>
</dbReference>
<evidence type="ECO:0000256" key="5">
    <source>
        <dbReference type="ARBA" id="ARBA00023030"/>
    </source>
</evidence>
<dbReference type="Proteomes" id="UP000225706">
    <property type="component" value="Unassembled WGS sequence"/>
</dbReference>
<keyword evidence="5 8" id="KW-0339">Growth factor</keyword>
<dbReference type="CDD" id="cd13756">
    <property type="entry name" value="TGF_beta_BMPs_GDFs"/>
    <property type="match status" value="1"/>
</dbReference>
<dbReference type="STRING" id="50429.A0A2B4SDN0"/>
<evidence type="ECO:0000259" key="9">
    <source>
        <dbReference type="PROSITE" id="PS51362"/>
    </source>
</evidence>
<evidence type="ECO:0000256" key="2">
    <source>
        <dbReference type="ARBA" id="ARBA00006656"/>
    </source>
</evidence>
<organism evidence="10 11">
    <name type="scientific">Stylophora pistillata</name>
    <name type="common">Smooth cauliflower coral</name>
    <dbReference type="NCBI Taxonomy" id="50429"/>
    <lineage>
        <taxon>Eukaryota</taxon>
        <taxon>Metazoa</taxon>
        <taxon>Cnidaria</taxon>
        <taxon>Anthozoa</taxon>
        <taxon>Hexacorallia</taxon>
        <taxon>Scleractinia</taxon>
        <taxon>Astrocoeniina</taxon>
        <taxon>Pocilloporidae</taxon>
        <taxon>Stylophora</taxon>
    </lineage>
</organism>
<name>A0A2B4SDN0_STYPI</name>
<reference evidence="11" key="1">
    <citation type="journal article" date="2017" name="bioRxiv">
        <title>Comparative analysis of the genomes of Stylophora pistillata and Acropora digitifera provides evidence for extensive differences between species of corals.</title>
        <authorList>
            <person name="Voolstra C.R."/>
            <person name="Li Y."/>
            <person name="Liew Y.J."/>
            <person name="Baumgarten S."/>
            <person name="Zoccola D."/>
            <person name="Flot J.-F."/>
            <person name="Tambutte S."/>
            <person name="Allemand D."/>
            <person name="Aranda M."/>
        </authorList>
    </citation>
    <scope>NUCLEOTIDE SEQUENCE [LARGE SCALE GENOMIC DNA]</scope>
</reference>
<evidence type="ECO:0000256" key="3">
    <source>
        <dbReference type="ARBA" id="ARBA00022525"/>
    </source>
</evidence>
<evidence type="ECO:0000256" key="1">
    <source>
        <dbReference type="ARBA" id="ARBA00004613"/>
    </source>
</evidence>
<evidence type="ECO:0000256" key="8">
    <source>
        <dbReference type="RuleBase" id="RU000354"/>
    </source>
</evidence>